<evidence type="ECO:0000313" key="3">
    <source>
        <dbReference type="Proteomes" id="UP000230423"/>
    </source>
</evidence>
<dbReference type="PANTHER" id="PTHR46706:SF12">
    <property type="entry name" value="PROTEIN QUA-1-RELATED"/>
    <property type="match status" value="1"/>
</dbReference>
<protein>
    <submittedName>
        <fullName evidence="2">Uncharacterized protein</fullName>
    </submittedName>
</protein>
<dbReference type="EMBL" id="KZ353213">
    <property type="protein sequence ID" value="PIO61668.1"/>
    <property type="molecule type" value="Genomic_DNA"/>
</dbReference>
<dbReference type="InterPro" id="IPR052140">
    <property type="entry name" value="Dev_Signal_Hedgehog-like"/>
</dbReference>
<evidence type="ECO:0000256" key="1">
    <source>
        <dbReference type="ARBA" id="ARBA00022473"/>
    </source>
</evidence>
<dbReference type="InterPro" id="IPR036844">
    <property type="entry name" value="Hint_dom_sf"/>
</dbReference>
<evidence type="ECO:0000313" key="2">
    <source>
        <dbReference type="EMBL" id="PIO61668.1"/>
    </source>
</evidence>
<organism evidence="2 3">
    <name type="scientific">Teladorsagia circumcincta</name>
    <name type="common">Brown stomach worm</name>
    <name type="synonym">Ostertagia circumcincta</name>
    <dbReference type="NCBI Taxonomy" id="45464"/>
    <lineage>
        <taxon>Eukaryota</taxon>
        <taxon>Metazoa</taxon>
        <taxon>Ecdysozoa</taxon>
        <taxon>Nematoda</taxon>
        <taxon>Chromadorea</taxon>
        <taxon>Rhabditida</taxon>
        <taxon>Rhabditina</taxon>
        <taxon>Rhabditomorpha</taxon>
        <taxon>Strongyloidea</taxon>
        <taxon>Trichostrongylidae</taxon>
        <taxon>Teladorsagia</taxon>
    </lineage>
</organism>
<dbReference type="SUPFAM" id="SSF51294">
    <property type="entry name" value="Hedgehog/intein (Hint) domain"/>
    <property type="match status" value="1"/>
</dbReference>
<dbReference type="Proteomes" id="UP000230423">
    <property type="component" value="Unassembled WGS sequence"/>
</dbReference>
<accession>A0A2G9TUT4</accession>
<dbReference type="AlphaFoldDB" id="A0A2G9TUT4"/>
<name>A0A2G9TUT4_TELCI</name>
<dbReference type="Gene3D" id="2.170.16.10">
    <property type="entry name" value="Hedgehog/Intein (Hint) domain"/>
    <property type="match status" value="1"/>
</dbReference>
<reference evidence="2 3" key="1">
    <citation type="submission" date="2015-09" db="EMBL/GenBank/DDBJ databases">
        <title>Draft genome of the parasitic nematode Teladorsagia circumcincta isolate WARC Sus (inbred).</title>
        <authorList>
            <person name="Mitreva M."/>
        </authorList>
    </citation>
    <scope>NUCLEOTIDE SEQUENCE [LARGE SCALE GENOMIC DNA]</scope>
    <source>
        <strain evidence="2 3">S</strain>
    </source>
</reference>
<keyword evidence="1" id="KW-0217">Developmental protein</keyword>
<dbReference type="PANTHER" id="PTHR46706">
    <property type="entry name" value="PROTEIN QUA-1-RELATED"/>
    <property type="match status" value="1"/>
</dbReference>
<dbReference type="OrthoDB" id="5212at2759"/>
<proteinExistence type="predicted"/>
<keyword evidence="3" id="KW-1185">Reference proteome</keyword>
<sequence>MFVICSEGYIKAANAPDKCTEPYLKTAMPDGQPVLGCARPNCFESTEGLTVSSEMKMSYPRHVVAASIDFSNMQWNAKKVSSQTRAQVTISGTVLQCCTFEPLRLSSNRGVATVKPGQIVIGGEVNLMVLNNEAFDYISNVEKQINADGTVTYKVGMRRFYCPPPVEAVPERQEMGLAYSKRHEQAVLVANTETLSNISNRKKALDFVVCALYNRTLPDNEKRWPLLAADGQAVDGEDVVVEEVVAQEGVEVPDTTEESDEEPVRVITGEEKRLDDLKVNDWVQTLKGAEIKYAPVSFWLHRVPSQKAEFIRMSHAFAFHSQP</sequence>
<gene>
    <name evidence="2" type="ORF">TELCIR_16801</name>
</gene>